<evidence type="ECO:0000313" key="4">
    <source>
        <dbReference type="Proteomes" id="UP001285352"/>
    </source>
</evidence>
<feature type="domain" description="DUF397" evidence="2">
    <location>
        <begin position="26"/>
        <end position="77"/>
    </location>
</feature>
<dbReference type="EMBL" id="JAXAVU010000014">
    <property type="protein sequence ID" value="MDX8147720.1"/>
    <property type="molecule type" value="Genomic_DNA"/>
</dbReference>
<organism evidence="3 4">
    <name type="scientific">Lentzea sokolovensis</name>
    <dbReference type="NCBI Taxonomy" id="3095429"/>
    <lineage>
        <taxon>Bacteria</taxon>
        <taxon>Bacillati</taxon>
        <taxon>Actinomycetota</taxon>
        <taxon>Actinomycetes</taxon>
        <taxon>Pseudonocardiales</taxon>
        <taxon>Pseudonocardiaceae</taxon>
        <taxon>Lentzea</taxon>
    </lineage>
</organism>
<name>A0ABU4V8B4_9PSEU</name>
<feature type="region of interest" description="Disordered" evidence="1">
    <location>
        <begin position="1"/>
        <end position="26"/>
    </location>
</feature>
<evidence type="ECO:0000313" key="3">
    <source>
        <dbReference type="EMBL" id="MDX8147720.1"/>
    </source>
</evidence>
<dbReference type="InterPro" id="IPR007278">
    <property type="entry name" value="DUF397"/>
</dbReference>
<keyword evidence="4" id="KW-1185">Reference proteome</keyword>
<dbReference type="Pfam" id="PF04149">
    <property type="entry name" value="DUF397"/>
    <property type="match status" value="1"/>
</dbReference>
<proteinExistence type="predicted"/>
<accession>A0ABU4V8B4</accession>
<reference evidence="3 4" key="1">
    <citation type="submission" date="2023-11" db="EMBL/GenBank/DDBJ databases">
        <title>Lentzea sokolovensis, sp. nov., Lentzea kristufkii, sp. nov., and Lentzea miocenensis, sp. nov., rare actinobacteria from Sokolov Coal Basin, Miocene lacustrine sediment, Czech Republic.</title>
        <authorList>
            <person name="Lara A."/>
            <person name="Kotroba L."/>
            <person name="Nouioui I."/>
            <person name="Neumann-Schaal M."/>
            <person name="Mast Y."/>
            <person name="Chronakova A."/>
        </authorList>
    </citation>
    <scope>NUCLEOTIDE SEQUENCE [LARGE SCALE GENOMIC DNA]</scope>
    <source>
        <strain evidence="3 4">BCCO 10_0061</strain>
    </source>
</reference>
<evidence type="ECO:0000259" key="2">
    <source>
        <dbReference type="Pfam" id="PF04149"/>
    </source>
</evidence>
<dbReference type="Proteomes" id="UP001285352">
    <property type="component" value="Unassembled WGS sequence"/>
</dbReference>
<protein>
    <submittedName>
        <fullName evidence="3">DUF397 domain-containing protein</fullName>
    </submittedName>
</protein>
<evidence type="ECO:0000256" key="1">
    <source>
        <dbReference type="SAM" id="MobiDB-lite"/>
    </source>
</evidence>
<gene>
    <name evidence="3" type="ORF">SK854_36810</name>
</gene>
<comment type="caution">
    <text evidence="3">The sequence shown here is derived from an EMBL/GenBank/DDBJ whole genome shotgun (WGS) entry which is preliminary data.</text>
</comment>
<sequence>MRNNRGGCWRTTSADRERNSMSEARAWRKSSYSGATEDDNCVEVSVAADALVRDSKNPAGGVLTFGATAWANFVQRVPVS</sequence>
<dbReference type="RefSeq" id="WP_319979763.1">
    <property type="nucleotide sequence ID" value="NZ_JAXAVU010000014.1"/>
</dbReference>